<evidence type="ECO:0000259" key="3">
    <source>
        <dbReference type="Pfam" id="PF15420"/>
    </source>
</evidence>
<evidence type="ECO:0000313" key="4">
    <source>
        <dbReference type="EMBL" id="MFC3961255.1"/>
    </source>
</evidence>
<keyword evidence="1" id="KW-0812">Transmembrane</keyword>
<feature type="transmembrane region" description="Helical" evidence="1">
    <location>
        <begin position="20"/>
        <end position="42"/>
    </location>
</feature>
<keyword evidence="1" id="KW-0472">Membrane</keyword>
<feature type="transmembrane region" description="Helical" evidence="1">
    <location>
        <begin position="150"/>
        <end position="167"/>
    </location>
</feature>
<feature type="domain" description="Alpha/beta-hydrolase N-terminal" evidence="3">
    <location>
        <begin position="176"/>
        <end position="209"/>
    </location>
</feature>
<dbReference type="InterPro" id="IPR029058">
    <property type="entry name" value="AB_hydrolase_fold"/>
</dbReference>
<feature type="transmembrane region" description="Helical" evidence="1">
    <location>
        <begin position="48"/>
        <end position="64"/>
    </location>
</feature>
<feature type="transmembrane region" description="Helical" evidence="1">
    <location>
        <begin position="85"/>
        <end position="104"/>
    </location>
</feature>
<evidence type="ECO:0000256" key="1">
    <source>
        <dbReference type="SAM" id="Phobius"/>
    </source>
</evidence>
<evidence type="ECO:0000259" key="2">
    <source>
        <dbReference type="Pfam" id="PF10081"/>
    </source>
</evidence>
<dbReference type="EMBL" id="JBHSAX010000004">
    <property type="protein sequence ID" value="MFC3961255.1"/>
    <property type="molecule type" value="Genomic_DNA"/>
</dbReference>
<feature type="domain" description="Alpha/beta-hydrolase N-terminal" evidence="3">
    <location>
        <begin position="38"/>
        <end position="151"/>
    </location>
</feature>
<dbReference type="InterPro" id="IPR027788">
    <property type="entry name" value="Alpha/beta-hydrolase_N_dom"/>
</dbReference>
<dbReference type="Proteomes" id="UP001595696">
    <property type="component" value="Unassembled WGS sequence"/>
</dbReference>
<feature type="transmembrane region" description="Helical" evidence="1">
    <location>
        <begin position="124"/>
        <end position="143"/>
    </location>
</feature>
<name>A0ABV8DNI8_9NOCA</name>
<reference evidence="5" key="1">
    <citation type="journal article" date="2019" name="Int. J. Syst. Evol. Microbiol.">
        <title>The Global Catalogue of Microorganisms (GCM) 10K type strain sequencing project: providing services to taxonomists for standard genome sequencing and annotation.</title>
        <authorList>
            <consortium name="The Broad Institute Genomics Platform"/>
            <consortium name="The Broad Institute Genome Sequencing Center for Infectious Disease"/>
            <person name="Wu L."/>
            <person name="Ma J."/>
        </authorList>
    </citation>
    <scope>NUCLEOTIDE SEQUENCE [LARGE SCALE GENOMIC DNA]</scope>
    <source>
        <strain evidence="5">CGMCC 4.7330</strain>
    </source>
</reference>
<protein>
    <submittedName>
        <fullName evidence="4">Alpha/beta-hydrolase family protein</fullName>
    </submittedName>
</protein>
<organism evidence="4 5">
    <name type="scientific">Nocardia jiangsuensis</name>
    <dbReference type="NCBI Taxonomy" id="1691563"/>
    <lineage>
        <taxon>Bacteria</taxon>
        <taxon>Bacillati</taxon>
        <taxon>Actinomycetota</taxon>
        <taxon>Actinomycetes</taxon>
        <taxon>Mycobacteriales</taxon>
        <taxon>Nocardiaceae</taxon>
        <taxon>Nocardia</taxon>
    </lineage>
</organism>
<accession>A0ABV8DNI8</accession>
<comment type="caution">
    <text evidence="4">The sequence shown here is derived from an EMBL/GenBank/DDBJ whole genome shotgun (WGS) entry which is preliminary data.</text>
</comment>
<proteinExistence type="predicted"/>
<dbReference type="Pfam" id="PF10081">
    <property type="entry name" value="Abhydrolase_9"/>
    <property type="match status" value="2"/>
</dbReference>
<keyword evidence="5" id="KW-1185">Reference proteome</keyword>
<dbReference type="SUPFAM" id="SSF53474">
    <property type="entry name" value="alpha/beta-Hydrolases"/>
    <property type="match status" value="1"/>
</dbReference>
<dbReference type="RefSeq" id="WP_378611008.1">
    <property type="nucleotide sequence ID" value="NZ_JBHSAX010000004.1"/>
</dbReference>
<evidence type="ECO:0000313" key="5">
    <source>
        <dbReference type="Proteomes" id="UP001595696"/>
    </source>
</evidence>
<gene>
    <name evidence="4" type="ORF">ACFO0B_04560</name>
</gene>
<sequence>MIVEYAPRVAAVALPDRADALPRVSATLATGFAVVVSLAPGLLPRSPLTQAFLTALLVALALGARAVRYRDSTPDDPSEVADRGAVLALTGCAVLVGCTAAGLWQNTLRAAMDAPPITPVHWALWALFSTALLAAPALLVRGVRLAPRRAAVGALALGVATVVLVPLPHGARAAATPNAPLPYTRSGSAHSTVPWDSLGTQGRRFVADGSADAVRVYIGLDSAPTLDDRVTLALRELRRTGGLARRHLVLAVPTGSGWLDARAAQGMETRFAGDVAVVALQYSAAPSWVTFVTGRERAAESARALFTALERELTALPDPPRLYVYGQSLGAWGGSAVFADDADQQRRTCAVLWAGPPAGAVHRSGATVLANRSDPVVHWSPRLLWHRPDLTATRPDAPVPEWQPVLSFLQTGADLLGALDAPAGHGHRYGTDQGTALGDCTAHLAPK</sequence>
<feature type="domain" description="Alpha/beta-hydrolase catalytic" evidence="2">
    <location>
        <begin position="368"/>
        <end position="432"/>
    </location>
</feature>
<dbReference type="InterPro" id="IPR027787">
    <property type="entry name" value="Alpha/beta-hydrolase_catalytic"/>
</dbReference>
<dbReference type="Pfam" id="PF15420">
    <property type="entry name" value="Abhydrolase_9_N"/>
    <property type="match status" value="2"/>
</dbReference>
<keyword evidence="1" id="KW-1133">Transmembrane helix</keyword>
<feature type="domain" description="Alpha/beta-hydrolase catalytic" evidence="2">
    <location>
        <begin position="214"/>
        <end position="359"/>
    </location>
</feature>